<comment type="caution">
    <text evidence="1">The sequence shown here is derived from an EMBL/GenBank/DDBJ whole genome shotgun (WGS) entry which is preliminary data.</text>
</comment>
<proteinExistence type="predicted"/>
<organism evidence="1 2">
    <name type="scientific">Veillonella montpellierensis DNF00314</name>
    <dbReference type="NCBI Taxonomy" id="1401067"/>
    <lineage>
        <taxon>Bacteria</taxon>
        <taxon>Bacillati</taxon>
        <taxon>Bacillota</taxon>
        <taxon>Negativicutes</taxon>
        <taxon>Veillonellales</taxon>
        <taxon>Veillonellaceae</taxon>
        <taxon>Veillonella</taxon>
    </lineage>
</organism>
<gene>
    <name evidence="1" type="ORF">HMPREF0872_03955</name>
</gene>
<protein>
    <submittedName>
        <fullName evidence="1">Uncharacterized protein</fullName>
    </submittedName>
</protein>
<evidence type="ECO:0000313" key="2">
    <source>
        <dbReference type="Proteomes" id="UP000029628"/>
    </source>
</evidence>
<keyword evidence="2" id="KW-1185">Reference proteome</keyword>
<accession>A0A096AL52</accession>
<dbReference type="AlphaFoldDB" id="A0A096AL52"/>
<evidence type="ECO:0000313" key="1">
    <source>
        <dbReference type="EMBL" id="KGF47560.1"/>
    </source>
</evidence>
<name>A0A096AL52_9FIRM</name>
<dbReference type="Proteomes" id="UP000029628">
    <property type="component" value="Unassembled WGS sequence"/>
</dbReference>
<dbReference type="EMBL" id="JRNT01000008">
    <property type="protein sequence ID" value="KGF47560.1"/>
    <property type="molecule type" value="Genomic_DNA"/>
</dbReference>
<reference evidence="1 2" key="1">
    <citation type="submission" date="2014-07" db="EMBL/GenBank/DDBJ databases">
        <authorList>
            <person name="McCorrison J."/>
            <person name="Sanka R."/>
            <person name="Torralba M."/>
            <person name="Gillis M."/>
            <person name="Haft D.H."/>
            <person name="Methe B."/>
            <person name="Sutton G."/>
            <person name="Nelson K.E."/>
        </authorList>
    </citation>
    <scope>NUCLEOTIDE SEQUENCE [LARGE SCALE GENOMIC DNA]</scope>
    <source>
        <strain evidence="1 2">DNF00314</strain>
    </source>
</reference>
<sequence>MKGENMEQKELRMGILQLIYNEGFKFLARDKDNRLYVYTKRPKKKDEYWDSVGILERLKFSDELFADIRFEDKEPLNIAEEIGILDWSTIPKDTKVLVSSDNKHWKKAHFAGFDEKGTNKFIVYGFGETSWTANSRIYDFKVDYKYCKLGE</sequence>